<organism evidence="4 5">
    <name type="scientific">Streptomyces cuspidosporus</name>
    <dbReference type="NCBI Taxonomy" id="66882"/>
    <lineage>
        <taxon>Bacteria</taxon>
        <taxon>Bacillati</taxon>
        <taxon>Actinomycetota</taxon>
        <taxon>Actinomycetes</taxon>
        <taxon>Kitasatosporales</taxon>
        <taxon>Streptomycetaceae</taxon>
        <taxon>Streptomyces</taxon>
    </lineage>
</organism>
<dbReference type="PANTHER" id="PTHR42912">
    <property type="entry name" value="METHYLTRANSFERASE"/>
    <property type="match status" value="1"/>
</dbReference>
<dbReference type="RefSeq" id="WP_346176380.1">
    <property type="nucleotide sequence ID" value="NZ_BAAASD010000021.1"/>
</dbReference>
<feature type="domain" description="Methyltransferase" evidence="3">
    <location>
        <begin position="127"/>
        <end position="232"/>
    </location>
</feature>
<proteinExistence type="predicted"/>
<dbReference type="InterPro" id="IPR025714">
    <property type="entry name" value="Methyltranfer_dom"/>
</dbReference>
<protein>
    <submittedName>
        <fullName evidence="4">Uncharacterized protein</fullName>
    </submittedName>
</protein>
<dbReference type="Proteomes" id="UP001500253">
    <property type="component" value="Unassembled WGS sequence"/>
</dbReference>
<reference evidence="4 5" key="1">
    <citation type="journal article" date="2019" name="Int. J. Syst. Evol. Microbiol.">
        <title>The Global Catalogue of Microorganisms (GCM) 10K type strain sequencing project: providing services to taxonomists for standard genome sequencing and annotation.</title>
        <authorList>
            <consortium name="The Broad Institute Genomics Platform"/>
            <consortium name="The Broad Institute Genome Sequencing Center for Infectious Disease"/>
            <person name="Wu L."/>
            <person name="Ma J."/>
        </authorList>
    </citation>
    <scope>NUCLEOTIDE SEQUENCE [LARGE SCALE GENOMIC DNA]</scope>
    <source>
        <strain evidence="4 5">JCM 4316</strain>
    </source>
</reference>
<evidence type="ECO:0000259" key="3">
    <source>
        <dbReference type="Pfam" id="PF13847"/>
    </source>
</evidence>
<feature type="domain" description="Transcription regulator PadR N-terminal" evidence="2">
    <location>
        <begin position="10"/>
        <end position="77"/>
    </location>
</feature>
<name>A0ABN3GJH9_9ACTN</name>
<comment type="caution">
    <text evidence="4">The sequence shown here is derived from an EMBL/GenBank/DDBJ whole genome shotgun (WGS) entry which is preliminary data.</text>
</comment>
<evidence type="ECO:0000259" key="2">
    <source>
        <dbReference type="Pfam" id="PF03551"/>
    </source>
</evidence>
<dbReference type="PANTHER" id="PTHR42912:SF93">
    <property type="entry name" value="N6-ADENOSINE-METHYLTRANSFERASE TMT1A"/>
    <property type="match status" value="1"/>
</dbReference>
<dbReference type="InterPro" id="IPR029063">
    <property type="entry name" value="SAM-dependent_MTases_sf"/>
</dbReference>
<dbReference type="Gene3D" id="3.40.50.150">
    <property type="entry name" value="Vaccinia Virus protein VP39"/>
    <property type="match status" value="1"/>
</dbReference>
<evidence type="ECO:0000313" key="5">
    <source>
        <dbReference type="Proteomes" id="UP001500253"/>
    </source>
</evidence>
<feature type="region of interest" description="Disordered" evidence="1">
    <location>
        <begin position="344"/>
        <end position="375"/>
    </location>
</feature>
<dbReference type="EMBL" id="BAAASD010000021">
    <property type="protein sequence ID" value="GAA2352845.1"/>
    <property type="molecule type" value="Genomic_DNA"/>
</dbReference>
<dbReference type="InterPro" id="IPR005149">
    <property type="entry name" value="Tscrpt_reg_PadR_N"/>
</dbReference>
<dbReference type="InterPro" id="IPR050508">
    <property type="entry name" value="Methyltransf_Superfamily"/>
</dbReference>
<evidence type="ECO:0000256" key="1">
    <source>
        <dbReference type="SAM" id="MobiDB-lite"/>
    </source>
</evidence>
<dbReference type="SUPFAM" id="SSF46785">
    <property type="entry name" value="Winged helix' DNA-binding domain"/>
    <property type="match status" value="1"/>
</dbReference>
<dbReference type="Pfam" id="PF03551">
    <property type="entry name" value="PadR"/>
    <property type="match status" value="1"/>
</dbReference>
<feature type="compositionally biased region" description="Acidic residues" evidence="1">
    <location>
        <begin position="355"/>
        <end position="366"/>
    </location>
</feature>
<accession>A0ABN3GJH9</accession>
<dbReference type="Gene3D" id="1.10.10.10">
    <property type="entry name" value="Winged helix-like DNA-binding domain superfamily/Winged helix DNA-binding domain"/>
    <property type="match status" value="1"/>
</dbReference>
<gene>
    <name evidence="4" type="ORF">GCM10010246_46960</name>
</gene>
<dbReference type="CDD" id="cd02440">
    <property type="entry name" value="AdoMet_MTases"/>
    <property type="match status" value="1"/>
</dbReference>
<dbReference type="InterPro" id="IPR036390">
    <property type="entry name" value="WH_DNA-bd_sf"/>
</dbReference>
<evidence type="ECO:0000313" key="4">
    <source>
        <dbReference type="EMBL" id="GAA2352845.1"/>
    </source>
</evidence>
<keyword evidence="5" id="KW-1185">Reference proteome</keyword>
<dbReference type="Pfam" id="PF13847">
    <property type="entry name" value="Methyltransf_31"/>
    <property type="match status" value="1"/>
</dbReference>
<sequence length="375" mass="40054">MRTHDAQMLVLSALADGPLHGYAINAAVEKLSGERLGPGSLYGALARLEAKELVEPLPGEGRQRPVRLTAKGRAALERELRSLAEVTERMFEAAVPDRIGYLDRLAGTAAARSYKQVMRDALAARPDHTALDLGCGPGTDLAALAEAVTPSGTVIGVDTDPEAVDRARERTADLPAVDVRLADAHALPLADASVDRARTDRVLQHVADPARVLAEARRVLRPGGRLVMGEPDWDSLAIDHPEPELSRAYTRHIADRIVRNGVIGRQLPRLAAGAGFTVPSVVPVTSVFRDVRAADRILGFQRNAERAAAAGYFSEEAARRFLDHLATGPFLAAVTLYVVVAEVPGPEPESGSEPGESEPEEPGSEPETERRDGAS</sequence>
<dbReference type="SUPFAM" id="SSF53335">
    <property type="entry name" value="S-adenosyl-L-methionine-dependent methyltransferases"/>
    <property type="match status" value="1"/>
</dbReference>
<dbReference type="InterPro" id="IPR036388">
    <property type="entry name" value="WH-like_DNA-bd_sf"/>
</dbReference>